<dbReference type="SUPFAM" id="SSF102198">
    <property type="entry name" value="Putative cyclase"/>
    <property type="match status" value="1"/>
</dbReference>
<evidence type="ECO:0000313" key="1">
    <source>
        <dbReference type="EMBL" id="RAI03631.1"/>
    </source>
</evidence>
<sequence>MDNPRWVQRPEGANWGDFSPDDQLGRLNLITPEKVRQGVAEVREGVTFSLSLPLDYPGGNLLNPRRYPPVLRPTMRETMPNFNAAIGDQVTDVVCDDLVILHLQYSTQWDALCHVGSRFDADGDGVAEKVYYNGFRADEDIRGPSSLADCGMGDGTSRESTSGATRLGIEGMAAHGVQGRAVMVDLRAHYGDARTFVGYDELMRVMEADGVEVETGDMVCLHTGFGQRVLEMRKTPDAEALHSLCAVLNGRDGRLLNWISDSGLAVLIADNYAVEGLPAQEGHETPCAQMPLHEHCLFKNGIHLGELWHLTPLAEWLRARGRYRFLLTAPPLRLPGAVGSPANPIATV</sequence>
<dbReference type="Pfam" id="PF04199">
    <property type="entry name" value="Cyclase"/>
    <property type="match status" value="1"/>
</dbReference>
<name>A0A8B2NXR1_9HYPH</name>
<protein>
    <submittedName>
        <fullName evidence="1">Cyclase</fullName>
    </submittedName>
</protein>
<organism evidence="1 2">
    <name type="scientific">Acuticoccus sediminis</name>
    <dbReference type="NCBI Taxonomy" id="2184697"/>
    <lineage>
        <taxon>Bacteria</taxon>
        <taxon>Pseudomonadati</taxon>
        <taxon>Pseudomonadota</taxon>
        <taxon>Alphaproteobacteria</taxon>
        <taxon>Hyphomicrobiales</taxon>
        <taxon>Amorphaceae</taxon>
        <taxon>Acuticoccus</taxon>
    </lineage>
</organism>
<comment type="caution">
    <text evidence="1">The sequence shown here is derived from an EMBL/GenBank/DDBJ whole genome shotgun (WGS) entry which is preliminary data.</text>
</comment>
<dbReference type="Proteomes" id="UP000249590">
    <property type="component" value="Unassembled WGS sequence"/>
</dbReference>
<proteinExistence type="predicted"/>
<accession>A0A8B2NXR1</accession>
<reference evidence="1 2" key="1">
    <citation type="submission" date="2018-05" db="EMBL/GenBank/DDBJ databases">
        <title>Acuticoccus sediminis sp. nov., isolated from deep-sea sediment of Indian Ocean.</title>
        <authorList>
            <person name="Liu X."/>
            <person name="Lai Q."/>
            <person name="Du Y."/>
            <person name="Sun F."/>
            <person name="Zhang X."/>
            <person name="Wang S."/>
            <person name="Shao Z."/>
        </authorList>
    </citation>
    <scope>NUCLEOTIDE SEQUENCE [LARGE SCALE GENOMIC DNA]</scope>
    <source>
        <strain evidence="1 2">PTG4-2</strain>
    </source>
</reference>
<dbReference type="RefSeq" id="WP_111342499.1">
    <property type="nucleotide sequence ID" value="NZ_QHHQ01000001.1"/>
</dbReference>
<dbReference type="PANTHER" id="PTHR34861">
    <property type="match status" value="1"/>
</dbReference>
<dbReference type="GO" id="GO:0004061">
    <property type="term" value="F:arylformamidase activity"/>
    <property type="evidence" value="ECO:0007669"/>
    <property type="project" value="InterPro"/>
</dbReference>
<dbReference type="InterPro" id="IPR037175">
    <property type="entry name" value="KFase_sf"/>
</dbReference>
<dbReference type="OrthoDB" id="7067800at2"/>
<dbReference type="GO" id="GO:0019441">
    <property type="term" value="P:L-tryptophan catabolic process to kynurenine"/>
    <property type="evidence" value="ECO:0007669"/>
    <property type="project" value="InterPro"/>
</dbReference>
<evidence type="ECO:0000313" key="2">
    <source>
        <dbReference type="Proteomes" id="UP000249590"/>
    </source>
</evidence>
<dbReference type="Gene3D" id="3.50.30.50">
    <property type="entry name" value="Putative cyclase"/>
    <property type="match status" value="1"/>
</dbReference>
<keyword evidence="2" id="KW-1185">Reference proteome</keyword>
<gene>
    <name evidence="1" type="ORF">DLJ53_03860</name>
</gene>
<dbReference type="InterPro" id="IPR007325">
    <property type="entry name" value="KFase/CYL"/>
</dbReference>
<dbReference type="EMBL" id="QHHQ01000001">
    <property type="protein sequence ID" value="RAI03631.1"/>
    <property type="molecule type" value="Genomic_DNA"/>
</dbReference>
<dbReference type="AlphaFoldDB" id="A0A8B2NXR1"/>
<dbReference type="PANTHER" id="PTHR34861:SF10">
    <property type="entry name" value="CYCLASE"/>
    <property type="match status" value="1"/>
</dbReference>